<dbReference type="EMBL" id="ATHO01000162">
    <property type="protein sequence ID" value="EQA99784.1"/>
    <property type="molecule type" value="Genomic_DNA"/>
</dbReference>
<comment type="caution">
    <text evidence="1">The sequence shown here is derived from an EMBL/GenBank/DDBJ whole genome shotgun (WGS) entry which is preliminary data.</text>
</comment>
<evidence type="ECO:0000313" key="2">
    <source>
        <dbReference type="Proteomes" id="UP000015525"/>
    </source>
</evidence>
<dbReference type="Proteomes" id="UP000015525">
    <property type="component" value="Unassembled WGS sequence"/>
</dbReference>
<proteinExistence type="predicted"/>
<name>T0HKF2_9SPHN</name>
<sequence length="84" mass="9490">MKPTLIGIKIVKLLDSNQAELMAVNKLERDGQDLLIKGKIYGSMPMTARLTPDEARSMLKLLDWRTTAFLVSLLFRKSKAKKEA</sequence>
<protein>
    <submittedName>
        <fullName evidence="1">Uncharacterized protein</fullName>
    </submittedName>
</protein>
<dbReference type="RefSeq" id="WP_021239813.1">
    <property type="nucleotide sequence ID" value="NZ_ATHO01000162.1"/>
</dbReference>
<evidence type="ECO:0000313" key="1">
    <source>
        <dbReference type="EMBL" id="EQA99784.1"/>
    </source>
</evidence>
<organism evidence="1 2">
    <name type="scientific">Sphingobium quisquiliarum P25</name>
    <dbReference type="NCBI Taxonomy" id="1329909"/>
    <lineage>
        <taxon>Bacteria</taxon>
        <taxon>Pseudomonadati</taxon>
        <taxon>Pseudomonadota</taxon>
        <taxon>Alphaproteobacteria</taxon>
        <taxon>Sphingomonadales</taxon>
        <taxon>Sphingomonadaceae</taxon>
        <taxon>Sphingobium</taxon>
    </lineage>
</organism>
<gene>
    <name evidence="1" type="ORF">L288_19050</name>
</gene>
<keyword evidence="2" id="KW-1185">Reference proteome</keyword>
<dbReference type="AlphaFoldDB" id="T0HKF2"/>
<accession>T0HKF2</accession>
<reference evidence="1 2" key="1">
    <citation type="journal article" date="2013" name="Genome Announc.">
        <title>Draft Genome Sequence of Sphingobium quisquiliarum Strain P25T, a Novel Hexachlorocyclohexane (HCH)-Degrading Bacterium Isolated from an HCH Dumpsite.</title>
        <authorList>
            <person name="Kumar Singh A."/>
            <person name="Sangwan N."/>
            <person name="Sharma A."/>
            <person name="Gupta V."/>
            <person name="Khurana J.P."/>
            <person name="Lal R."/>
        </authorList>
    </citation>
    <scope>NUCLEOTIDE SEQUENCE [LARGE SCALE GENOMIC DNA]</scope>
    <source>
        <strain evidence="1 2">P25</strain>
    </source>
</reference>